<protein>
    <recommendedName>
        <fullName evidence="4">Dolichyl-phosphate-mannose-protein mannosyltransferase</fullName>
    </recommendedName>
</protein>
<feature type="transmembrane region" description="Helical" evidence="1">
    <location>
        <begin position="266"/>
        <end position="287"/>
    </location>
</feature>
<feature type="transmembrane region" description="Helical" evidence="1">
    <location>
        <begin position="102"/>
        <end position="122"/>
    </location>
</feature>
<evidence type="ECO:0000313" key="3">
    <source>
        <dbReference type="Proteomes" id="UP000741013"/>
    </source>
</evidence>
<feature type="transmembrane region" description="Helical" evidence="1">
    <location>
        <begin position="308"/>
        <end position="327"/>
    </location>
</feature>
<evidence type="ECO:0000256" key="1">
    <source>
        <dbReference type="SAM" id="Phobius"/>
    </source>
</evidence>
<dbReference type="EMBL" id="JAGGMS010000001">
    <property type="protein sequence ID" value="MBP2179505.1"/>
    <property type="molecule type" value="Genomic_DNA"/>
</dbReference>
<reference evidence="2 3" key="1">
    <citation type="submission" date="2021-03" db="EMBL/GenBank/DDBJ databases">
        <title>Sequencing the genomes of 1000 actinobacteria strains.</title>
        <authorList>
            <person name="Klenk H.-P."/>
        </authorList>
    </citation>
    <scope>NUCLEOTIDE SEQUENCE [LARGE SCALE GENOMIC DNA]</scope>
    <source>
        <strain evidence="2 3">DSM 45510</strain>
    </source>
</reference>
<sequence length="551" mass="59093">MVFVVLGGWLALAIGVLAGWRHINAVKAWRMAALSLTLVLSLIHQLLFATVAEDAFISFRYSQNIAEGHGPVFNAGERVEGYSNFLWVVLVAIPKTLFGFDIVHTASVLGVLCALGCVLAAYSTVNRIVTETPGLGVAAAILTAGATGLAAYGPSGLETPLFLLLALIMCHALAAGRAVVAGVVVALATMTRPDGVVLAVVAGLWLVHAAARKRINWWGPAGFTLGALVLVVPWTAWRLTYYGHLVPNAVAAKLGGSLDWQLGQGWHYLSSFALVHQGFLLIAVAAVTALLRRRREMTDDERQARSSVWLVFALGFTYLLFMTYAGGDWMPAWRLLAPVPVLFAVGAVAAYGVVTGVVPSPRARTQPVGGKLVPAVALGLCLLSFLVSAMSPAALPLMHDWRHKIAQMEEIGSWLGDRLPPGTVISTYANGALSYRAGTDLVVVDVLGLTDEHIAREGHRDESLGPVGHIANDYDYVVNGRRPALAVTTGNGYADRQRCGADPAYAALYSVATFRREGTDQWIAVYPRAEQALRLIERLDLDPRFTYVPCP</sequence>
<dbReference type="Proteomes" id="UP000741013">
    <property type="component" value="Unassembled WGS sequence"/>
</dbReference>
<accession>A0ABS4PJC6</accession>
<dbReference type="RefSeq" id="WP_209663214.1">
    <property type="nucleotide sequence ID" value="NZ_JAGGMS010000001.1"/>
</dbReference>
<gene>
    <name evidence="2" type="ORF">JOM49_001031</name>
</gene>
<keyword evidence="3" id="KW-1185">Reference proteome</keyword>
<evidence type="ECO:0000313" key="2">
    <source>
        <dbReference type="EMBL" id="MBP2179505.1"/>
    </source>
</evidence>
<evidence type="ECO:0008006" key="4">
    <source>
        <dbReference type="Google" id="ProtNLM"/>
    </source>
</evidence>
<organism evidence="2 3">
    <name type="scientific">Amycolatopsis magusensis</name>
    <dbReference type="NCBI Taxonomy" id="882444"/>
    <lineage>
        <taxon>Bacteria</taxon>
        <taxon>Bacillati</taxon>
        <taxon>Actinomycetota</taxon>
        <taxon>Actinomycetes</taxon>
        <taxon>Pseudonocardiales</taxon>
        <taxon>Pseudonocardiaceae</taxon>
        <taxon>Amycolatopsis</taxon>
    </lineage>
</organism>
<keyword evidence="1" id="KW-1133">Transmembrane helix</keyword>
<feature type="transmembrane region" description="Helical" evidence="1">
    <location>
        <begin position="372"/>
        <end position="395"/>
    </location>
</feature>
<feature type="transmembrane region" description="Helical" evidence="1">
    <location>
        <begin position="218"/>
        <end position="237"/>
    </location>
</feature>
<name>A0ABS4PJC6_9PSEU</name>
<feature type="transmembrane region" description="Helical" evidence="1">
    <location>
        <begin position="161"/>
        <end position="189"/>
    </location>
</feature>
<feature type="transmembrane region" description="Helical" evidence="1">
    <location>
        <begin position="28"/>
        <end position="52"/>
    </location>
</feature>
<keyword evidence="1" id="KW-0812">Transmembrane</keyword>
<comment type="caution">
    <text evidence="2">The sequence shown here is derived from an EMBL/GenBank/DDBJ whole genome shotgun (WGS) entry which is preliminary data.</text>
</comment>
<feature type="transmembrane region" description="Helical" evidence="1">
    <location>
        <begin position="339"/>
        <end position="360"/>
    </location>
</feature>
<proteinExistence type="predicted"/>
<keyword evidence="1" id="KW-0472">Membrane</keyword>
<feature type="transmembrane region" description="Helical" evidence="1">
    <location>
        <begin position="134"/>
        <end position="154"/>
    </location>
</feature>